<protein>
    <recommendedName>
        <fullName evidence="3">DUF3025 domain-containing protein</fullName>
    </recommendedName>
</protein>
<dbReference type="AlphaFoldDB" id="A0A8J3F7E4"/>
<gene>
    <name evidence="1" type="ORF">GCM10011430_25550</name>
</gene>
<comment type="caution">
    <text evidence="1">The sequence shown here is derived from an EMBL/GenBank/DDBJ whole genome shotgun (WGS) entry which is preliminary data.</text>
</comment>
<dbReference type="Pfam" id="PF11227">
    <property type="entry name" value="DUF3025"/>
    <property type="match status" value="1"/>
</dbReference>
<sequence>MSLAASFLSAIDWSRPWLVHVRALGEEIAAAPDWRHALNERAAGQALCNCAGRPIRFVPQSALPAGVAYEAFIHETGGVPTRDNLHDFFNALVWLTFPRIKVQLNALQAAEIAKAGSLRADTSVAAALGTSALRGKLRDAATIFDENAALLITTDSHLVAALRVHAWQEAFIERREVFMRHGQVLLFGHALMEKLVQPYKAITAHTWVVELDAADLGLSTPQQCRLVDEAVEAQLQRQGGLTTADFFPLPVLGVPGWWKPQDQAFYADTQVFRPLRRR</sequence>
<proteinExistence type="predicted"/>
<keyword evidence="2" id="KW-1185">Reference proteome</keyword>
<evidence type="ECO:0000313" key="2">
    <source>
        <dbReference type="Proteomes" id="UP000627205"/>
    </source>
</evidence>
<name>A0A8J3F7E4_9BURK</name>
<dbReference type="Proteomes" id="UP000627205">
    <property type="component" value="Unassembled WGS sequence"/>
</dbReference>
<reference evidence="1" key="2">
    <citation type="submission" date="2020-09" db="EMBL/GenBank/DDBJ databases">
        <authorList>
            <person name="Sun Q."/>
            <person name="Sedlacek I."/>
        </authorList>
    </citation>
    <scope>NUCLEOTIDE SEQUENCE</scope>
    <source>
        <strain evidence="1">CCM 7664</strain>
    </source>
</reference>
<reference evidence="1" key="1">
    <citation type="journal article" date="2014" name="Int. J. Syst. Evol. Microbiol.">
        <title>Complete genome sequence of Corynebacterium casei LMG S-19264T (=DSM 44701T), isolated from a smear-ripened cheese.</title>
        <authorList>
            <consortium name="US DOE Joint Genome Institute (JGI-PGF)"/>
            <person name="Walter F."/>
            <person name="Albersmeier A."/>
            <person name="Kalinowski J."/>
            <person name="Ruckert C."/>
        </authorList>
    </citation>
    <scope>NUCLEOTIDE SEQUENCE</scope>
    <source>
        <strain evidence="1">CCM 7664</strain>
    </source>
</reference>
<evidence type="ECO:0000313" key="1">
    <source>
        <dbReference type="EMBL" id="GGI55381.1"/>
    </source>
</evidence>
<evidence type="ECO:0008006" key="3">
    <source>
        <dbReference type="Google" id="ProtNLM"/>
    </source>
</evidence>
<organism evidence="1 2">
    <name type="scientific">Oxalicibacterium solurbis</name>
    <dbReference type="NCBI Taxonomy" id="69280"/>
    <lineage>
        <taxon>Bacteria</taxon>
        <taxon>Pseudomonadati</taxon>
        <taxon>Pseudomonadota</taxon>
        <taxon>Betaproteobacteria</taxon>
        <taxon>Burkholderiales</taxon>
        <taxon>Oxalobacteraceae</taxon>
        <taxon>Oxalicibacterium</taxon>
    </lineage>
</organism>
<accession>A0A8J3F7E4</accession>
<dbReference type="InterPro" id="IPR021390">
    <property type="entry name" value="DUF3025"/>
</dbReference>
<dbReference type="EMBL" id="BMDP01000004">
    <property type="protein sequence ID" value="GGI55381.1"/>
    <property type="molecule type" value="Genomic_DNA"/>
</dbReference>